<dbReference type="KEGG" id="ttu:TERTU_4366"/>
<dbReference type="GO" id="GO:0000166">
    <property type="term" value="F:nucleotide binding"/>
    <property type="evidence" value="ECO:0007669"/>
    <property type="project" value="UniProtKB-KW"/>
</dbReference>
<evidence type="ECO:0000313" key="4">
    <source>
        <dbReference type="EMBL" id="ACR13019.1"/>
    </source>
</evidence>
<evidence type="ECO:0000256" key="2">
    <source>
        <dbReference type="ARBA" id="ARBA00023118"/>
    </source>
</evidence>
<name>C5BIW7_TERTT</name>
<accession>C5BIW7</accession>
<dbReference type="Proteomes" id="UP000009080">
    <property type="component" value="Chromosome"/>
</dbReference>
<dbReference type="HOGENOM" id="CLU_012640_1_0_6"/>
<dbReference type="eggNOG" id="COG1353">
    <property type="taxonomic scope" value="Bacteria"/>
</dbReference>
<dbReference type="InterPro" id="IPR024615">
    <property type="entry name" value="CRISPR-assoc_Cmr2_N"/>
</dbReference>
<dbReference type="EMBL" id="CP001614">
    <property type="protein sequence ID" value="ACR13019.1"/>
    <property type="molecule type" value="Genomic_DNA"/>
</dbReference>
<dbReference type="Gene3D" id="3.30.70.2220">
    <property type="entry name" value="CRISPR-Cas system, Cmr2 subunit, D1 domain, cysteine cluster"/>
    <property type="match status" value="1"/>
</dbReference>
<dbReference type="InterPro" id="IPR013407">
    <property type="entry name" value="CRISPR-assoc_prot_Cmr2"/>
</dbReference>
<evidence type="ECO:0000313" key="5">
    <source>
        <dbReference type="Proteomes" id="UP000009080"/>
    </source>
</evidence>
<dbReference type="NCBIfam" id="TIGR02577">
    <property type="entry name" value="cas_TM1794_Cmr2"/>
    <property type="match status" value="1"/>
</dbReference>
<gene>
    <name evidence="4" type="primary">crm2</name>
    <name evidence="4" type="ordered locus">TERTU_4366</name>
</gene>
<evidence type="ECO:0000256" key="1">
    <source>
        <dbReference type="ARBA" id="ARBA00022741"/>
    </source>
</evidence>
<keyword evidence="1" id="KW-0547">Nucleotide-binding</keyword>
<protein>
    <submittedName>
        <fullName evidence="4">CRISPR-associated protein, Crm2 family</fullName>
    </submittedName>
</protein>
<dbReference type="Pfam" id="PF22335">
    <property type="entry name" value="Cas10-Cmr2_palm2"/>
    <property type="match status" value="1"/>
</dbReference>
<evidence type="ECO:0000259" key="3">
    <source>
        <dbReference type="PROSITE" id="PS50887"/>
    </source>
</evidence>
<organism evidence="4 5">
    <name type="scientific">Teredinibacter turnerae (strain ATCC 39867 / T7901)</name>
    <dbReference type="NCBI Taxonomy" id="377629"/>
    <lineage>
        <taxon>Bacteria</taxon>
        <taxon>Pseudomonadati</taxon>
        <taxon>Pseudomonadota</taxon>
        <taxon>Gammaproteobacteria</taxon>
        <taxon>Cellvibrionales</taxon>
        <taxon>Cellvibrionaceae</taxon>
        <taxon>Teredinibacter</taxon>
    </lineage>
</organism>
<sequence length="601" mass="65212">MDNGFLLALTVGPVQEFIAAARRTRDLWLGSKLLSDICQATALSVHQQQGELIFPHPSIIAPPATSTPTNRAGAVANVILARLAGDADPAEVARVAKNAAYQCWRRYAEELMDDKHLAASVDPLLWQQQKDDVIECYSAWVPLDRSYADARARVMQLLLHGRKSCRNFMAANGVAGIPKSSLDGRRESVLVRHPSSLLKHNVAPSPQFPLADGEELDVVGVVKRAAKGYQAYPSVARVAADPWLRKLEALDPSRFAALNHECARLHEVEALNSVNNHPHYAYFPFDGTAVFPTRYESMAKEAGVSKDDFAALAALLNKITANNRGLGQPDPYLALIAADGDRLGQAIANIDSVATHREFSQALAGFALSVESLVHQHQGVCVYAGGDDVLAMVPVDKALACARALRDAFIAATEPVGLATPLTLSVGVAIGHCMEPLEDLLNYARAAEKFAKVGYTDRDTTPGDRADKTRNGLAVSVHPRSGPGLKVREPWQDTANALDKRLNEWAGYFRNNLLPTKLPYDLKQLALAHGALSCAEALQADILLLLKRKQVEKTLRVDLVTKTACIRTTNDVLRLASEMLVAQKIADAKVLQPEPSAHTEV</sequence>
<dbReference type="InterPro" id="IPR000160">
    <property type="entry name" value="GGDEF_dom"/>
</dbReference>
<dbReference type="InterPro" id="IPR038242">
    <property type="entry name" value="Cmr2_N"/>
</dbReference>
<dbReference type="GO" id="GO:0051607">
    <property type="term" value="P:defense response to virus"/>
    <property type="evidence" value="ECO:0007669"/>
    <property type="project" value="UniProtKB-KW"/>
</dbReference>
<keyword evidence="5" id="KW-1185">Reference proteome</keyword>
<dbReference type="OrthoDB" id="9758700at2"/>
<dbReference type="RefSeq" id="WP_015819132.1">
    <property type="nucleotide sequence ID" value="NC_012997.1"/>
</dbReference>
<dbReference type="STRING" id="377629.TERTU_4366"/>
<dbReference type="Pfam" id="PF12469">
    <property type="entry name" value="Cmr2_N"/>
    <property type="match status" value="1"/>
</dbReference>
<dbReference type="AlphaFoldDB" id="C5BIW7"/>
<proteinExistence type="predicted"/>
<feature type="domain" description="GGDEF" evidence="3">
    <location>
        <begin position="331"/>
        <end position="466"/>
    </location>
</feature>
<dbReference type="Gene3D" id="3.30.70.270">
    <property type="match status" value="1"/>
</dbReference>
<dbReference type="PROSITE" id="PS50887">
    <property type="entry name" value="GGDEF"/>
    <property type="match status" value="1"/>
</dbReference>
<keyword evidence="2" id="KW-0051">Antiviral defense</keyword>
<dbReference type="InterPro" id="IPR054767">
    <property type="entry name" value="Cas10-Cmr2_palm2"/>
</dbReference>
<dbReference type="InterPro" id="IPR043128">
    <property type="entry name" value="Rev_trsase/Diguanyl_cyclase"/>
</dbReference>
<reference evidence="4 5" key="1">
    <citation type="journal article" date="2009" name="PLoS ONE">
        <title>The complete genome of Teredinibacter turnerae T7901: an intracellular endosymbiont of marine wood-boring bivalves (shipworms).</title>
        <authorList>
            <person name="Yang J.C."/>
            <person name="Madupu R."/>
            <person name="Durkin A.S."/>
            <person name="Ekborg N.A."/>
            <person name="Pedamallu C.S."/>
            <person name="Hostetler J.B."/>
            <person name="Radune D."/>
            <person name="Toms B.S."/>
            <person name="Henrissat B."/>
            <person name="Coutinho P.M."/>
            <person name="Schwarz S."/>
            <person name="Field L."/>
            <person name="Trindade-Silva A.E."/>
            <person name="Soares C.A.G."/>
            <person name="Elshahawi S."/>
            <person name="Hanora A."/>
            <person name="Schmidt E.W."/>
            <person name="Haygood M.G."/>
            <person name="Posfai J."/>
            <person name="Benner J."/>
            <person name="Madinger C."/>
            <person name="Nove J."/>
            <person name="Anton B."/>
            <person name="Chaudhary K."/>
            <person name="Foster J."/>
            <person name="Holman A."/>
            <person name="Kumar S."/>
            <person name="Lessard P.A."/>
            <person name="Luyten Y.A."/>
            <person name="Slatko B."/>
            <person name="Wood N."/>
            <person name="Wu B."/>
            <person name="Teplitski M."/>
            <person name="Mougous J.D."/>
            <person name="Ward N."/>
            <person name="Eisen J.A."/>
            <person name="Badger J.H."/>
            <person name="Distel D.L."/>
        </authorList>
    </citation>
    <scope>NUCLEOTIDE SEQUENCE [LARGE SCALE GENOMIC DNA]</scope>
    <source>
        <strain evidence="5">ATCC 39867 / T7901</strain>
    </source>
</reference>